<name>A0ABT5MHR1_9BURK</name>
<accession>A0ABT5MHR1</accession>
<feature type="domain" description="Amine oxidase" evidence="1">
    <location>
        <begin position="10"/>
        <end position="293"/>
    </location>
</feature>
<organism evidence="2 3">
    <name type="scientific">Curvibacter microcysteis</name>
    <dbReference type="NCBI Taxonomy" id="3026419"/>
    <lineage>
        <taxon>Bacteria</taxon>
        <taxon>Pseudomonadati</taxon>
        <taxon>Pseudomonadota</taxon>
        <taxon>Betaproteobacteria</taxon>
        <taxon>Burkholderiales</taxon>
        <taxon>Comamonadaceae</taxon>
        <taxon>Curvibacter</taxon>
    </lineage>
</organism>
<dbReference type="PANTHER" id="PTHR42923:SF17">
    <property type="entry name" value="AMINE OXIDASE DOMAIN-CONTAINING PROTEIN"/>
    <property type="match status" value="1"/>
</dbReference>
<reference evidence="2 3" key="1">
    <citation type="submission" date="2023-02" db="EMBL/GenBank/DDBJ databases">
        <title>Bacterial whole genome sequence for Curvibacter sp. HBC28.</title>
        <authorList>
            <person name="Le V."/>
            <person name="Ko S.-R."/>
            <person name="Ahn C.-Y."/>
            <person name="Oh H.-M."/>
        </authorList>
    </citation>
    <scope>NUCLEOTIDE SEQUENCE [LARGE SCALE GENOMIC DNA]</scope>
    <source>
        <strain evidence="2 3">HBC28</strain>
    </source>
</reference>
<dbReference type="InterPro" id="IPR036188">
    <property type="entry name" value="FAD/NAD-bd_sf"/>
</dbReference>
<evidence type="ECO:0000313" key="2">
    <source>
        <dbReference type="EMBL" id="MDD0816132.1"/>
    </source>
</evidence>
<dbReference type="InterPro" id="IPR002937">
    <property type="entry name" value="Amino_oxidase"/>
</dbReference>
<protein>
    <submittedName>
        <fullName evidence="2">FAD-dependent oxidoreductase</fullName>
    </submittedName>
</protein>
<dbReference type="Gene3D" id="1.10.405.20">
    <property type="match status" value="1"/>
</dbReference>
<dbReference type="PANTHER" id="PTHR42923">
    <property type="entry name" value="PROTOPORPHYRINOGEN OXIDASE"/>
    <property type="match status" value="1"/>
</dbReference>
<dbReference type="Pfam" id="PF01593">
    <property type="entry name" value="Amino_oxidase"/>
    <property type="match status" value="1"/>
</dbReference>
<dbReference type="Gene3D" id="3.50.50.60">
    <property type="entry name" value="FAD/NAD(P)-binding domain"/>
    <property type="match status" value="1"/>
</dbReference>
<comment type="caution">
    <text evidence="2">The sequence shown here is derived from an EMBL/GenBank/DDBJ whole genome shotgun (WGS) entry which is preliminary data.</text>
</comment>
<keyword evidence="3" id="KW-1185">Reference proteome</keyword>
<proteinExistence type="predicted"/>
<dbReference type="SUPFAM" id="SSF51905">
    <property type="entry name" value="FAD/NAD(P)-binding domain"/>
    <property type="match status" value="1"/>
</dbReference>
<gene>
    <name evidence="2" type="ORF">PSQ39_15950</name>
</gene>
<dbReference type="RefSeq" id="WP_273927826.1">
    <property type="nucleotide sequence ID" value="NZ_JAQSIO010000006.1"/>
</dbReference>
<sequence>MKIAIIGSGVSGLAAAHALRGHAEISLFEAGDYFGGHAHTVDVTLPTPRGPVTHGVDTGFLVYNERTYPQLISLLAELGVATSPSDMSFSVQVPDALGPGRKLEWSGSNLSTVFAQRGNLLNPRFLGMLADLLRFNRLTTQIAQAAQESALMQPLEDFLREHRFGDAFRDWYFLPMLGCIWSCPTDQMLRFPVATMIRFCYNHGLIQVSNRPAWHTVSGGSRHYVEKITAGIADKRLNTPVRLIERDAAGVRIITDGRAERFDRLILATHSDQALGLLRDASAAEHEVLGAISYQPNLAVLHTDARVLPQRRSAWAAWNYERAQSKERESARVCLHYLLNKLQPLPFEQPVLVSLNPVQDIDPAQILGRYEYAHPVFDQAAIRAQQRVPELQGQQHTWFCGAWTGYGFHEDGLKSGLQAARQVLNSLPQRQAQAA</sequence>
<evidence type="ECO:0000259" key="1">
    <source>
        <dbReference type="Pfam" id="PF01593"/>
    </source>
</evidence>
<dbReference type="Proteomes" id="UP001528672">
    <property type="component" value="Unassembled WGS sequence"/>
</dbReference>
<dbReference type="InterPro" id="IPR050464">
    <property type="entry name" value="Zeta_carotene_desat/Oxidored"/>
</dbReference>
<dbReference type="EMBL" id="JAQSIO010000006">
    <property type="protein sequence ID" value="MDD0816132.1"/>
    <property type="molecule type" value="Genomic_DNA"/>
</dbReference>
<evidence type="ECO:0000313" key="3">
    <source>
        <dbReference type="Proteomes" id="UP001528672"/>
    </source>
</evidence>
<dbReference type="Gene3D" id="3.30.70.1990">
    <property type="match status" value="1"/>
</dbReference>